<dbReference type="CDD" id="cd00432">
    <property type="entry name" value="Ribosomal_L18_L5e"/>
    <property type="match status" value="1"/>
</dbReference>
<comment type="subunit">
    <text evidence="7">Part of the 50S ribosomal subunit; part of the 5S rRNA/L5/L18/L25 subcomplex. Contacts the 5S and 23S rRNAs.</text>
</comment>
<reference evidence="8 9" key="1">
    <citation type="submission" date="2018-01" db="EMBL/GenBank/DDBJ databases">
        <title>Metagenomic assembled genomes from two thermal pools in the Uzon Caldera, Kamchatka, Russia.</title>
        <authorList>
            <person name="Wilkins L."/>
            <person name="Ettinger C."/>
        </authorList>
    </citation>
    <scope>NUCLEOTIDE SEQUENCE [LARGE SCALE GENOMIC DNA]</scope>
    <source>
        <strain evidence="8">ZAV-08</strain>
    </source>
</reference>
<dbReference type="PANTHER" id="PTHR12899">
    <property type="entry name" value="39S RIBOSOMAL PROTEIN L18, MITOCHONDRIAL"/>
    <property type="match status" value="1"/>
</dbReference>
<keyword evidence="5 7" id="KW-0687">Ribonucleoprotein</keyword>
<proteinExistence type="inferred from homology"/>
<evidence type="ECO:0000256" key="2">
    <source>
        <dbReference type="ARBA" id="ARBA00022730"/>
    </source>
</evidence>
<dbReference type="GO" id="GO:0022625">
    <property type="term" value="C:cytosolic large ribosomal subunit"/>
    <property type="evidence" value="ECO:0007669"/>
    <property type="project" value="TreeGrafter"/>
</dbReference>
<keyword evidence="3 7" id="KW-0694">RNA-binding</keyword>
<dbReference type="HAMAP" id="MF_01337_B">
    <property type="entry name" value="Ribosomal_uL18_B"/>
    <property type="match status" value="1"/>
</dbReference>
<dbReference type="GO" id="GO:0003735">
    <property type="term" value="F:structural constituent of ribosome"/>
    <property type="evidence" value="ECO:0007669"/>
    <property type="project" value="InterPro"/>
</dbReference>
<comment type="function">
    <text evidence="7">This is one of the proteins that bind and probably mediate the attachment of the 5S RNA into the large ribosomal subunit, where it forms part of the central protuberance.</text>
</comment>
<dbReference type="Proteomes" id="UP000235460">
    <property type="component" value="Unassembled WGS sequence"/>
</dbReference>
<dbReference type="Gene3D" id="3.30.420.100">
    <property type="match status" value="1"/>
</dbReference>
<dbReference type="InterPro" id="IPR004389">
    <property type="entry name" value="Ribosomal_uL18_bac-type"/>
</dbReference>
<dbReference type="Pfam" id="PF00861">
    <property type="entry name" value="Ribosomal_L18p"/>
    <property type="match status" value="1"/>
</dbReference>
<evidence type="ECO:0000313" key="9">
    <source>
        <dbReference type="Proteomes" id="UP000235460"/>
    </source>
</evidence>
<organism evidence="8 9">
    <name type="scientific">Thermodesulfobacterium geofontis</name>
    <dbReference type="NCBI Taxonomy" id="1295609"/>
    <lineage>
        <taxon>Bacteria</taxon>
        <taxon>Pseudomonadati</taxon>
        <taxon>Thermodesulfobacteriota</taxon>
        <taxon>Thermodesulfobacteria</taxon>
        <taxon>Thermodesulfobacteriales</taxon>
        <taxon>Thermodesulfobacteriaceae</taxon>
        <taxon>Thermodesulfobacterium</taxon>
    </lineage>
</organism>
<dbReference type="AlphaFoldDB" id="A0A2N7PN00"/>
<dbReference type="SUPFAM" id="SSF53137">
    <property type="entry name" value="Translational machinery components"/>
    <property type="match status" value="1"/>
</dbReference>
<evidence type="ECO:0000256" key="3">
    <source>
        <dbReference type="ARBA" id="ARBA00022884"/>
    </source>
</evidence>
<comment type="caution">
    <text evidence="8">The sequence shown here is derived from an EMBL/GenBank/DDBJ whole genome shotgun (WGS) entry which is preliminary data.</text>
</comment>
<keyword evidence="2 7" id="KW-0699">rRNA-binding</keyword>
<evidence type="ECO:0000313" key="8">
    <source>
        <dbReference type="EMBL" id="PMP66668.1"/>
    </source>
</evidence>
<protein>
    <recommendedName>
        <fullName evidence="6 7">Large ribosomal subunit protein uL18</fullName>
    </recommendedName>
</protein>
<name>A0A2N7PN00_9BACT</name>
<keyword evidence="4 7" id="KW-0689">Ribosomal protein</keyword>
<gene>
    <name evidence="7" type="primary">rplR</name>
    <name evidence="8" type="ORF">C0190_05085</name>
</gene>
<comment type="similarity">
    <text evidence="1 7">Belongs to the universal ribosomal protein uL18 family.</text>
</comment>
<dbReference type="GO" id="GO:0006412">
    <property type="term" value="P:translation"/>
    <property type="evidence" value="ECO:0007669"/>
    <property type="project" value="UniProtKB-UniRule"/>
</dbReference>
<evidence type="ECO:0000256" key="4">
    <source>
        <dbReference type="ARBA" id="ARBA00022980"/>
    </source>
</evidence>
<accession>A0A2N7PN00</accession>
<dbReference type="PANTHER" id="PTHR12899:SF3">
    <property type="entry name" value="LARGE RIBOSOMAL SUBUNIT PROTEIN UL18M"/>
    <property type="match status" value="1"/>
</dbReference>
<evidence type="ECO:0000256" key="6">
    <source>
        <dbReference type="ARBA" id="ARBA00035197"/>
    </source>
</evidence>
<evidence type="ECO:0000256" key="5">
    <source>
        <dbReference type="ARBA" id="ARBA00023274"/>
    </source>
</evidence>
<dbReference type="InterPro" id="IPR005484">
    <property type="entry name" value="Ribosomal_uL18_bac/plant/anim"/>
</dbReference>
<evidence type="ECO:0000256" key="7">
    <source>
        <dbReference type="HAMAP-Rule" id="MF_01337"/>
    </source>
</evidence>
<dbReference type="InterPro" id="IPR057268">
    <property type="entry name" value="Ribosomal_L18"/>
</dbReference>
<dbReference type="NCBIfam" id="TIGR00060">
    <property type="entry name" value="L18_bact"/>
    <property type="match status" value="1"/>
</dbReference>
<sequence length="129" mass="14532">MGKLEKRKRKVEARLKRKKRIRKKIFGTPERPRLSVYKSCKHIYAQIIDDTIGHTLVAASSLSPEIREKLEELKKKGGKTEVAKAVGELIAKKALEKGITKVCFDRGGFKYHGRIKTLADAARAAGLEF</sequence>
<evidence type="ECO:0000256" key="1">
    <source>
        <dbReference type="ARBA" id="ARBA00007116"/>
    </source>
</evidence>
<dbReference type="EMBL" id="PNIK01000069">
    <property type="protein sequence ID" value="PMP66668.1"/>
    <property type="molecule type" value="Genomic_DNA"/>
</dbReference>
<dbReference type="FunFam" id="3.30.420.100:FF:000001">
    <property type="entry name" value="50S ribosomal protein L18"/>
    <property type="match status" value="1"/>
</dbReference>
<dbReference type="GO" id="GO:0008097">
    <property type="term" value="F:5S rRNA binding"/>
    <property type="evidence" value="ECO:0007669"/>
    <property type="project" value="TreeGrafter"/>
</dbReference>